<dbReference type="PANTHER" id="PTHR30489">
    <property type="entry name" value="LIPOPROTEIN-RELEASING SYSTEM TRANSMEMBRANE PROTEIN LOLE"/>
    <property type="match status" value="1"/>
</dbReference>
<evidence type="ECO:0000256" key="4">
    <source>
        <dbReference type="ARBA" id="ARBA00022692"/>
    </source>
</evidence>
<dbReference type="AlphaFoldDB" id="A0A6N4RBJ3"/>
<keyword evidence="5 7" id="KW-1133">Transmembrane helix</keyword>
<dbReference type="Pfam" id="PF12704">
    <property type="entry name" value="MacB_PCD"/>
    <property type="match status" value="1"/>
</dbReference>
<evidence type="ECO:0000256" key="3">
    <source>
        <dbReference type="ARBA" id="ARBA00022475"/>
    </source>
</evidence>
<dbReference type="GO" id="GO:0044874">
    <property type="term" value="P:lipoprotein localization to outer membrane"/>
    <property type="evidence" value="ECO:0007669"/>
    <property type="project" value="TreeGrafter"/>
</dbReference>
<organism evidence="10 11">
    <name type="scientific">Blastochloris viridis</name>
    <name type="common">Rhodopseudomonas viridis</name>
    <dbReference type="NCBI Taxonomy" id="1079"/>
    <lineage>
        <taxon>Bacteria</taxon>
        <taxon>Pseudomonadati</taxon>
        <taxon>Pseudomonadota</taxon>
        <taxon>Alphaproteobacteria</taxon>
        <taxon>Hyphomicrobiales</taxon>
        <taxon>Blastochloridaceae</taxon>
        <taxon>Blastochloris</taxon>
    </lineage>
</organism>
<feature type="transmembrane region" description="Helical" evidence="7">
    <location>
        <begin position="376"/>
        <end position="396"/>
    </location>
</feature>
<feature type="domain" description="MacB-like periplasmic core" evidence="9">
    <location>
        <begin position="19"/>
        <end position="254"/>
    </location>
</feature>
<evidence type="ECO:0000256" key="7">
    <source>
        <dbReference type="SAM" id="Phobius"/>
    </source>
</evidence>
<proteinExistence type="inferred from homology"/>
<feature type="transmembrane region" description="Helical" evidence="7">
    <location>
        <begin position="279"/>
        <end position="305"/>
    </location>
</feature>
<evidence type="ECO:0000256" key="6">
    <source>
        <dbReference type="ARBA" id="ARBA00023136"/>
    </source>
</evidence>
<reference evidence="10 11" key="1">
    <citation type="journal article" date="2017" name="Nat. Commun.">
        <title>In situ click chemistry generation of cyclooxygenase-2 inhibitors.</title>
        <authorList>
            <person name="Bhardwaj A."/>
            <person name="Kaur J."/>
            <person name="Wuest M."/>
            <person name="Wuest F."/>
        </authorList>
    </citation>
    <scope>NUCLEOTIDE SEQUENCE [LARGE SCALE GENOMIC DNA]</scope>
    <source>
        <strain evidence="10">S2_018_000_R2_106</strain>
    </source>
</reference>
<evidence type="ECO:0000259" key="8">
    <source>
        <dbReference type="Pfam" id="PF02687"/>
    </source>
</evidence>
<accession>A0A6N4RBJ3</accession>
<protein>
    <submittedName>
        <fullName evidence="10">ABC transporter permease</fullName>
    </submittedName>
</protein>
<name>A0A6N4RBJ3_BLAVI</name>
<dbReference type="Pfam" id="PF02687">
    <property type="entry name" value="FtsX"/>
    <property type="match status" value="1"/>
</dbReference>
<evidence type="ECO:0000256" key="2">
    <source>
        <dbReference type="ARBA" id="ARBA00005236"/>
    </source>
</evidence>
<evidence type="ECO:0000313" key="10">
    <source>
        <dbReference type="EMBL" id="TKW60601.1"/>
    </source>
</evidence>
<dbReference type="Proteomes" id="UP000320948">
    <property type="component" value="Unassembled WGS sequence"/>
</dbReference>
<comment type="caution">
    <text evidence="10">The sequence shown here is derived from an EMBL/GenBank/DDBJ whole genome shotgun (WGS) entry which is preliminary data.</text>
</comment>
<dbReference type="InterPro" id="IPR051447">
    <property type="entry name" value="Lipoprotein-release_system"/>
</dbReference>
<comment type="subcellular location">
    <subcellularLocation>
        <location evidence="1">Cell membrane</location>
        <topology evidence="1">Multi-pass membrane protein</topology>
    </subcellularLocation>
</comment>
<comment type="similarity">
    <text evidence="2">Belongs to the ABC-4 integral membrane protein family. LolC/E subfamily.</text>
</comment>
<feature type="transmembrane region" description="Helical" evidence="7">
    <location>
        <begin position="326"/>
        <end position="356"/>
    </location>
</feature>
<keyword evidence="4 7" id="KW-0812">Transmembrane</keyword>
<dbReference type="PANTHER" id="PTHR30489:SF0">
    <property type="entry name" value="LIPOPROTEIN-RELEASING SYSTEM TRANSMEMBRANE PROTEIN LOLE"/>
    <property type="match status" value="1"/>
</dbReference>
<feature type="transmembrane region" description="Helical" evidence="7">
    <location>
        <begin position="20"/>
        <end position="40"/>
    </location>
</feature>
<dbReference type="InterPro" id="IPR003838">
    <property type="entry name" value="ABC3_permease_C"/>
</dbReference>
<gene>
    <name evidence="10" type="ORF">DI628_06775</name>
</gene>
<dbReference type="EMBL" id="VAFM01000002">
    <property type="protein sequence ID" value="TKW60601.1"/>
    <property type="molecule type" value="Genomic_DNA"/>
</dbReference>
<keyword evidence="3" id="KW-1003">Cell membrane</keyword>
<dbReference type="InterPro" id="IPR025857">
    <property type="entry name" value="MacB_PCD"/>
</dbReference>
<keyword evidence="6 7" id="KW-0472">Membrane</keyword>
<feature type="domain" description="ABC3 transporter permease C-terminal" evidence="8">
    <location>
        <begin position="284"/>
        <end position="406"/>
    </location>
</feature>
<dbReference type="GO" id="GO:0098797">
    <property type="term" value="C:plasma membrane protein complex"/>
    <property type="evidence" value="ECO:0007669"/>
    <property type="project" value="TreeGrafter"/>
</dbReference>
<evidence type="ECO:0000259" key="9">
    <source>
        <dbReference type="Pfam" id="PF12704"/>
    </source>
</evidence>
<sequence>MRLLLAIAFRHLMARKRQSVVSLAGIVLGVAFFMAISSLMQGSEADFIRRLIDNSPHITISDEYRANKPQPVYAAYPGSTIQLRNLTPMPENRGIRGYIQTLQLLKTYPGVRASASLSGQGILTFAGRNIGLTVTGMLPADIEGVTTIGQYMQKGKVRDLEADSNGILIGETLSRKYGVDMGDSLPITSGTGATRSFKVVGIFRTGRGGYDERNAFVTLPRAQALLGQPNRINSIIIKLDDAYQARTLASQIETAIGYKAESWQEQSEDILSTLIIRNIIMYTVVSAVLLVAAFGIYNVISTVVLEKQRDIAILKSMGFEAHEIQTIFVSQGVMLGVAGAAAGVPLGVALMTALLQVKMKVPGTREPVTMPLSWEWNIFAIAIAFAVTASILAALLPARKASKIEPVEILRGGF</sequence>
<evidence type="ECO:0000313" key="11">
    <source>
        <dbReference type="Proteomes" id="UP000320948"/>
    </source>
</evidence>
<evidence type="ECO:0000256" key="5">
    <source>
        <dbReference type="ARBA" id="ARBA00022989"/>
    </source>
</evidence>
<evidence type="ECO:0000256" key="1">
    <source>
        <dbReference type="ARBA" id="ARBA00004651"/>
    </source>
</evidence>